<keyword evidence="3 5" id="KW-0560">Oxidoreductase</keyword>
<proteinExistence type="inferred from homology"/>
<evidence type="ECO:0000256" key="1">
    <source>
        <dbReference type="ARBA" id="ARBA00005869"/>
    </source>
</evidence>
<gene>
    <name evidence="7" type="ORF">H1R20_g14725</name>
</gene>
<dbReference type="GO" id="GO:0071949">
    <property type="term" value="F:FAD binding"/>
    <property type="evidence" value="ECO:0007669"/>
    <property type="project" value="TreeGrafter"/>
</dbReference>
<comment type="similarity">
    <text evidence="1 5">Belongs to the proline oxidase family.</text>
</comment>
<keyword evidence="5" id="KW-0274">FAD</keyword>
<dbReference type="Proteomes" id="UP001140091">
    <property type="component" value="Unassembled WGS sequence"/>
</dbReference>
<dbReference type="EMBL" id="JANBPK010001494">
    <property type="protein sequence ID" value="KAJ2922373.1"/>
    <property type="molecule type" value="Genomic_DNA"/>
</dbReference>
<evidence type="ECO:0000313" key="8">
    <source>
        <dbReference type="Proteomes" id="UP001140091"/>
    </source>
</evidence>
<comment type="function">
    <text evidence="5">Converts proline to delta-1-pyrroline-5-carboxylate.</text>
</comment>
<dbReference type="InterPro" id="IPR029041">
    <property type="entry name" value="FAD-linked_oxidoreductase-like"/>
</dbReference>
<sequence>MVSLVVTPHEQPLKAIIRSYLVYSACSIPALVDYSPKILDTLSRVPGLKQLTYGIVRVTFFDQFVGGETASAALPLLRSLRAANKGALFAYSVEVNEHEALGSSNAAKGASKPTDPPHKRVVREMLNCIDVAADFEDSLRGASKSMFPYHSIVGIDSYQALSQESDSSLSGLSPSGRRTWVAVKLTAMLPNAQDIHDLRELYDDLLSICTRAQQRGVKLILDAEYSWYQPAMDALALALMRQFNALPSRTSKSTNEQHHPYVQPLVYTTYQAYLRRTPLHLASTIEDAHRNNYALGVKLVRGAYHHQEASAHHNPNSPSLSHETEPPVWISKADTDKAYNQCVQLVLSAVKGDIEKETSSGQGMIGIGVLFGTHNWDSCNLVLDQLIEIGEGKVVTTSDGLKKVRLSDAVVERVAIGQLYGMCDDLTDSIVARTISTAPLAIKYVPYGGVTEVLPYLSRRAVENKSVLGGGAAAKERSRAVNEIWKRVKRSFGAVDVGP</sequence>
<keyword evidence="8" id="KW-1185">Reference proteome</keyword>
<comment type="cofactor">
    <cofactor evidence="5">
        <name>FAD</name>
        <dbReference type="ChEBI" id="CHEBI:57692"/>
    </cofactor>
</comment>
<evidence type="ECO:0000256" key="5">
    <source>
        <dbReference type="RuleBase" id="RU364054"/>
    </source>
</evidence>
<reference evidence="7" key="1">
    <citation type="submission" date="2022-06" db="EMBL/GenBank/DDBJ databases">
        <title>Genome Sequence of Candolleomyces eurysporus.</title>
        <authorList>
            <person name="Buettner E."/>
        </authorList>
    </citation>
    <scope>NUCLEOTIDE SEQUENCE</scope>
    <source>
        <strain evidence="7">VTCC 930004</strain>
    </source>
</reference>
<accession>A0A9W8MAW2</accession>
<keyword evidence="5" id="KW-0285">Flavoprotein</keyword>
<dbReference type="GO" id="GO:0005739">
    <property type="term" value="C:mitochondrion"/>
    <property type="evidence" value="ECO:0007669"/>
    <property type="project" value="TreeGrafter"/>
</dbReference>
<dbReference type="GO" id="GO:0004657">
    <property type="term" value="F:proline dehydrogenase activity"/>
    <property type="evidence" value="ECO:0007669"/>
    <property type="project" value="UniProtKB-EC"/>
</dbReference>
<keyword evidence="4 5" id="KW-0642">Proline metabolism</keyword>
<evidence type="ECO:0000256" key="3">
    <source>
        <dbReference type="ARBA" id="ARBA00023002"/>
    </source>
</evidence>
<dbReference type="SUPFAM" id="SSF51730">
    <property type="entry name" value="FAD-linked oxidoreductase"/>
    <property type="match status" value="1"/>
</dbReference>
<comment type="caution">
    <text evidence="7">The sequence shown here is derived from an EMBL/GenBank/DDBJ whole genome shotgun (WGS) entry which is preliminary data.</text>
</comment>
<evidence type="ECO:0000313" key="7">
    <source>
        <dbReference type="EMBL" id="KAJ2922373.1"/>
    </source>
</evidence>
<feature type="domain" description="Proline dehydrogenase" evidence="6">
    <location>
        <begin position="161"/>
        <end position="467"/>
    </location>
</feature>
<dbReference type="InterPro" id="IPR015659">
    <property type="entry name" value="Proline_oxidase"/>
</dbReference>
<dbReference type="AlphaFoldDB" id="A0A9W8MAW2"/>
<evidence type="ECO:0000259" key="6">
    <source>
        <dbReference type="Pfam" id="PF01619"/>
    </source>
</evidence>
<dbReference type="Gene3D" id="3.20.20.220">
    <property type="match status" value="1"/>
</dbReference>
<name>A0A9W8MAW2_9AGAR</name>
<evidence type="ECO:0000256" key="2">
    <source>
        <dbReference type="ARBA" id="ARBA00012695"/>
    </source>
</evidence>
<protein>
    <recommendedName>
        <fullName evidence="2 5">Proline dehydrogenase</fullName>
        <ecNumber evidence="2 5">1.5.5.2</ecNumber>
    </recommendedName>
</protein>
<dbReference type="EC" id="1.5.5.2" evidence="2 5"/>
<dbReference type="Pfam" id="PF01619">
    <property type="entry name" value="Pro_dh"/>
    <property type="match status" value="1"/>
</dbReference>
<dbReference type="OrthoDB" id="5464at2759"/>
<dbReference type="InterPro" id="IPR002872">
    <property type="entry name" value="Proline_DH_dom"/>
</dbReference>
<dbReference type="PANTHER" id="PTHR13914">
    <property type="entry name" value="PROLINE OXIDASE"/>
    <property type="match status" value="1"/>
</dbReference>
<comment type="catalytic activity">
    <reaction evidence="5">
        <text>L-proline + a quinone = (S)-1-pyrroline-5-carboxylate + a quinol + H(+)</text>
        <dbReference type="Rhea" id="RHEA:23784"/>
        <dbReference type="ChEBI" id="CHEBI:15378"/>
        <dbReference type="ChEBI" id="CHEBI:17388"/>
        <dbReference type="ChEBI" id="CHEBI:24646"/>
        <dbReference type="ChEBI" id="CHEBI:60039"/>
        <dbReference type="ChEBI" id="CHEBI:132124"/>
        <dbReference type="EC" id="1.5.5.2"/>
    </reaction>
</comment>
<organism evidence="7 8">
    <name type="scientific">Candolleomyces eurysporus</name>
    <dbReference type="NCBI Taxonomy" id="2828524"/>
    <lineage>
        <taxon>Eukaryota</taxon>
        <taxon>Fungi</taxon>
        <taxon>Dikarya</taxon>
        <taxon>Basidiomycota</taxon>
        <taxon>Agaricomycotina</taxon>
        <taxon>Agaricomycetes</taxon>
        <taxon>Agaricomycetidae</taxon>
        <taxon>Agaricales</taxon>
        <taxon>Agaricineae</taxon>
        <taxon>Psathyrellaceae</taxon>
        <taxon>Candolleomyces</taxon>
    </lineage>
</organism>
<feature type="non-terminal residue" evidence="7">
    <location>
        <position position="1"/>
    </location>
</feature>
<evidence type="ECO:0000256" key="4">
    <source>
        <dbReference type="ARBA" id="ARBA00023062"/>
    </source>
</evidence>
<dbReference type="PANTHER" id="PTHR13914:SF0">
    <property type="entry name" value="PROLINE DEHYDROGENASE 1, MITOCHONDRIAL"/>
    <property type="match status" value="1"/>
</dbReference>
<dbReference type="GO" id="GO:0010133">
    <property type="term" value="P:L-proline catabolic process to L-glutamate"/>
    <property type="evidence" value="ECO:0007669"/>
    <property type="project" value="TreeGrafter"/>
</dbReference>